<accession>A0A834FZY5</accession>
<dbReference type="PANTHER" id="PTHR46325:SF39">
    <property type="entry name" value="CRIB DOMAIN-CONTAINING PROTEIN RIC8"/>
    <property type="match status" value="1"/>
</dbReference>
<dbReference type="PROSITE" id="PS50108">
    <property type="entry name" value="CRIB"/>
    <property type="match status" value="1"/>
</dbReference>
<feature type="compositionally biased region" description="Polar residues" evidence="1">
    <location>
        <begin position="50"/>
        <end position="59"/>
    </location>
</feature>
<name>A0A834FZY5_RHOSS</name>
<reference evidence="3" key="1">
    <citation type="submission" date="2019-11" db="EMBL/GenBank/DDBJ databases">
        <authorList>
            <person name="Liu Y."/>
            <person name="Hou J."/>
            <person name="Li T.-Q."/>
            <person name="Guan C.-H."/>
            <person name="Wu X."/>
            <person name="Wu H.-Z."/>
            <person name="Ling F."/>
            <person name="Zhang R."/>
            <person name="Shi X.-G."/>
            <person name="Ren J.-P."/>
            <person name="Chen E.-F."/>
            <person name="Sun J.-M."/>
        </authorList>
    </citation>
    <scope>NUCLEOTIDE SEQUENCE</scope>
    <source>
        <strain evidence="3">Adult_tree_wgs_1</strain>
        <tissue evidence="3">Leaves</tissue>
    </source>
</reference>
<sequence>MSTKVKGLLKDEGKEPEMEIGFPTDVKHVAHIGWDGPSVDTPSWMKEFRSQQGFQSAPLSANGEPKENPEVKWVSQDSCRRSSRSHNSPLNDNDALPKSTRRHSSADADGPTATESPTRDPSTKSRQSRRSSNGSKTNRQPKDSSLGSDSSSHGTPDIPKKARRKKSKESVGGGSSRSSRSKANAPTSYTSTFSDPGADTESISRTCNGDLCQISSLKPYARVEDKECNEVS</sequence>
<dbReference type="CDD" id="cd00132">
    <property type="entry name" value="CRIB"/>
    <property type="match status" value="1"/>
</dbReference>
<keyword evidence="4" id="KW-1185">Reference proteome</keyword>
<dbReference type="PANTHER" id="PTHR46325">
    <property type="entry name" value="CRIB DOMAIN-CONTAINING PROTEIN RIC8"/>
    <property type="match status" value="1"/>
</dbReference>
<dbReference type="OrthoDB" id="4206278at2759"/>
<dbReference type="SMART" id="SM00285">
    <property type="entry name" value="PBD"/>
    <property type="match status" value="1"/>
</dbReference>
<feature type="region of interest" description="Disordered" evidence="1">
    <location>
        <begin position="49"/>
        <end position="205"/>
    </location>
</feature>
<dbReference type="InterPro" id="IPR036936">
    <property type="entry name" value="CRIB_dom_sf"/>
</dbReference>
<gene>
    <name evidence="3" type="ORF">RHSIM_Rhsim13G0037200</name>
</gene>
<evidence type="ECO:0000256" key="1">
    <source>
        <dbReference type="SAM" id="MobiDB-lite"/>
    </source>
</evidence>
<dbReference type="Gene3D" id="3.90.810.10">
    <property type="entry name" value="CRIB domain"/>
    <property type="match status" value="1"/>
</dbReference>
<evidence type="ECO:0000313" key="3">
    <source>
        <dbReference type="EMBL" id="KAF7120572.1"/>
    </source>
</evidence>
<dbReference type="InterPro" id="IPR000095">
    <property type="entry name" value="CRIB_dom"/>
</dbReference>
<feature type="compositionally biased region" description="Polar residues" evidence="1">
    <location>
        <begin position="184"/>
        <end position="194"/>
    </location>
</feature>
<dbReference type="Proteomes" id="UP000626092">
    <property type="component" value="Unassembled WGS sequence"/>
</dbReference>
<feature type="compositionally biased region" description="Low complexity" evidence="1">
    <location>
        <begin position="143"/>
        <end position="152"/>
    </location>
</feature>
<feature type="domain" description="CRIB" evidence="2">
    <location>
        <begin position="20"/>
        <end position="33"/>
    </location>
</feature>
<protein>
    <recommendedName>
        <fullName evidence="2">CRIB domain-containing protein</fullName>
    </recommendedName>
</protein>
<dbReference type="EMBL" id="WJXA01000013">
    <property type="protein sequence ID" value="KAF7120572.1"/>
    <property type="molecule type" value="Genomic_DNA"/>
</dbReference>
<proteinExistence type="predicted"/>
<comment type="caution">
    <text evidence="3">The sequence shown here is derived from an EMBL/GenBank/DDBJ whole genome shotgun (WGS) entry which is preliminary data.</text>
</comment>
<evidence type="ECO:0000259" key="2">
    <source>
        <dbReference type="PROSITE" id="PS50108"/>
    </source>
</evidence>
<dbReference type="Pfam" id="PF00786">
    <property type="entry name" value="PBD"/>
    <property type="match status" value="1"/>
</dbReference>
<organism evidence="3 4">
    <name type="scientific">Rhododendron simsii</name>
    <name type="common">Sims's rhododendron</name>
    <dbReference type="NCBI Taxonomy" id="118357"/>
    <lineage>
        <taxon>Eukaryota</taxon>
        <taxon>Viridiplantae</taxon>
        <taxon>Streptophyta</taxon>
        <taxon>Embryophyta</taxon>
        <taxon>Tracheophyta</taxon>
        <taxon>Spermatophyta</taxon>
        <taxon>Magnoliopsida</taxon>
        <taxon>eudicotyledons</taxon>
        <taxon>Gunneridae</taxon>
        <taxon>Pentapetalae</taxon>
        <taxon>asterids</taxon>
        <taxon>Ericales</taxon>
        <taxon>Ericaceae</taxon>
        <taxon>Ericoideae</taxon>
        <taxon>Rhodoreae</taxon>
        <taxon>Rhododendron</taxon>
    </lineage>
</organism>
<evidence type="ECO:0000313" key="4">
    <source>
        <dbReference type="Proteomes" id="UP000626092"/>
    </source>
</evidence>
<dbReference type="AlphaFoldDB" id="A0A834FZY5"/>